<dbReference type="OrthoDB" id="9800107at2"/>
<accession>A0A318J9Y0</accession>
<proteinExistence type="predicted"/>
<dbReference type="Gene3D" id="2.70.70.10">
    <property type="entry name" value="Glucose Permease (Domain IIA)"/>
    <property type="match status" value="1"/>
</dbReference>
<dbReference type="PANTHER" id="PTHR21666">
    <property type="entry name" value="PEPTIDASE-RELATED"/>
    <property type="match status" value="1"/>
</dbReference>
<protein>
    <submittedName>
        <fullName evidence="3">Peptidase M23-like protein</fullName>
    </submittedName>
</protein>
<dbReference type="InterPro" id="IPR050570">
    <property type="entry name" value="Cell_wall_metabolism_enzyme"/>
</dbReference>
<evidence type="ECO:0000256" key="1">
    <source>
        <dbReference type="SAM" id="SignalP"/>
    </source>
</evidence>
<organism evidence="3 4">
    <name type="scientific">Undibacterium pigrum</name>
    <dbReference type="NCBI Taxonomy" id="401470"/>
    <lineage>
        <taxon>Bacteria</taxon>
        <taxon>Pseudomonadati</taxon>
        <taxon>Pseudomonadota</taxon>
        <taxon>Betaproteobacteria</taxon>
        <taxon>Burkholderiales</taxon>
        <taxon>Oxalobacteraceae</taxon>
        <taxon>Undibacterium</taxon>
    </lineage>
</organism>
<evidence type="ECO:0000313" key="4">
    <source>
        <dbReference type="Proteomes" id="UP000247792"/>
    </source>
</evidence>
<dbReference type="InterPro" id="IPR016047">
    <property type="entry name" value="M23ase_b-sheet_dom"/>
</dbReference>
<dbReference type="GO" id="GO:0004222">
    <property type="term" value="F:metalloendopeptidase activity"/>
    <property type="evidence" value="ECO:0007669"/>
    <property type="project" value="TreeGrafter"/>
</dbReference>
<dbReference type="Proteomes" id="UP000247792">
    <property type="component" value="Unassembled WGS sequence"/>
</dbReference>
<keyword evidence="4" id="KW-1185">Reference proteome</keyword>
<gene>
    <name evidence="3" type="ORF">DFR42_102375</name>
</gene>
<dbReference type="CDD" id="cd12797">
    <property type="entry name" value="M23_peptidase"/>
    <property type="match status" value="1"/>
</dbReference>
<evidence type="ECO:0000259" key="2">
    <source>
        <dbReference type="Pfam" id="PF01551"/>
    </source>
</evidence>
<dbReference type="EMBL" id="QJKB01000002">
    <property type="protein sequence ID" value="PXX45162.1"/>
    <property type="molecule type" value="Genomic_DNA"/>
</dbReference>
<dbReference type="PROSITE" id="PS51257">
    <property type="entry name" value="PROKAR_LIPOPROTEIN"/>
    <property type="match status" value="1"/>
</dbReference>
<dbReference type="InterPro" id="IPR011055">
    <property type="entry name" value="Dup_hybrid_motif"/>
</dbReference>
<dbReference type="SUPFAM" id="SSF51261">
    <property type="entry name" value="Duplicated hybrid motif"/>
    <property type="match status" value="1"/>
</dbReference>
<dbReference type="PANTHER" id="PTHR21666:SF294">
    <property type="entry name" value="PEPTIDASE M23"/>
    <property type="match status" value="1"/>
</dbReference>
<name>A0A318J9Y0_9BURK</name>
<feature type="domain" description="M23ase beta-sheet core" evidence="2">
    <location>
        <begin position="159"/>
        <end position="259"/>
    </location>
</feature>
<feature type="signal peptide" evidence="1">
    <location>
        <begin position="1"/>
        <end position="24"/>
    </location>
</feature>
<sequence length="328" mass="36310">MSLSRLFFLMPISSTLFFSCASLAQTGGYTSGQTSNEQVNIETIKKAYSHAVLASNHSRMPATVTLQLSSYSNLASSRVWPIQAQLASGQSLELVEVSAANQQFGYTFDYHKHYVQGDPGARHDENVSYRIPFMADQPYQILQSADGPLFSHQTVATRYAVDINMPMGTTVIAARAGIVAEVASEFNDNGRPEPEFFDKANYVRILHEDGSWADYFHLMQHAIQVQPGMRVDAGQVLGLSGNSGYSTTPHLHFHVQVNQNGTIISLPFRFSNKHDGVFTPRYQSWLIPDQQTIKLSNASKNKPRKTLRECLPAGKTVDDAVIRCLSSS</sequence>
<feature type="chain" id="PRO_5016387029" evidence="1">
    <location>
        <begin position="25"/>
        <end position="328"/>
    </location>
</feature>
<dbReference type="Pfam" id="PF01551">
    <property type="entry name" value="Peptidase_M23"/>
    <property type="match status" value="1"/>
</dbReference>
<dbReference type="AlphaFoldDB" id="A0A318J9Y0"/>
<evidence type="ECO:0000313" key="3">
    <source>
        <dbReference type="EMBL" id="PXX45162.1"/>
    </source>
</evidence>
<reference evidence="3 4" key="1">
    <citation type="submission" date="2018-05" db="EMBL/GenBank/DDBJ databases">
        <title>Genomic Encyclopedia of Type Strains, Phase IV (KMG-IV): sequencing the most valuable type-strain genomes for metagenomic binning, comparative biology and taxonomic classification.</title>
        <authorList>
            <person name="Goeker M."/>
        </authorList>
    </citation>
    <scope>NUCLEOTIDE SEQUENCE [LARGE SCALE GENOMIC DNA]</scope>
    <source>
        <strain evidence="3 4">DSM 19792</strain>
    </source>
</reference>
<keyword evidence="1" id="KW-0732">Signal</keyword>
<comment type="caution">
    <text evidence="3">The sequence shown here is derived from an EMBL/GenBank/DDBJ whole genome shotgun (WGS) entry which is preliminary data.</text>
</comment>